<gene>
    <name evidence="6" type="ORF">F8O04_04195</name>
</gene>
<dbReference type="CDD" id="cd06285">
    <property type="entry name" value="PBP1_LacI-like"/>
    <property type="match status" value="1"/>
</dbReference>
<name>A0A6H9WP23_9MICO</name>
<dbReference type="CDD" id="cd01392">
    <property type="entry name" value="HTH_LacI"/>
    <property type="match status" value="1"/>
</dbReference>
<dbReference type="PANTHER" id="PTHR30146:SF109">
    <property type="entry name" value="HTH-TYPE TRANSCRIPTIONAL REGULATOR GALS"/>
    <property type="match status" value="1"/>
</dbReference>
<proteinExistence type="predicted"/>
<reference evidence="6 7" key="1">
    <citation type="submission" date="2019-09" db="EMBL/GenBank/DDBJ databases">
        <title>Phylogeny of genus Pseudoclavibacter and closely related genus.</title>
        <authorList>
            <person name="Li Y."/>
        </authorList>
    </citation>
    <scope>NUCLEOTIDE SEQUENCE [LARGE SCALE GENOMIC DNA]</scope>
    <source>
        <strain evidence="6 7">EGI 60007</strain>
    </source>
</reference>
<dbReference type="EMBL" id="WBJY01000001">
    <property type="protein sequence ID" value="KAB1649471.1"/>
    <property type="molecule type" value="Genomic_DNA"/>
</dbReference>
<dbReference type="Pfam" id="PF13377">
    <property type="entry name" value="Peripla_BP_3"/>
    <property type="match status" value="1"/>
</dbReference>
<dbReference type="PROSITE" id="PS50932">
    <property type="entry name" value="HTH_LACI_2"/>
    <property type="match status" value="1"/>
</dbReference>
<evidence type="ECO:0000313" key="7">
    <source>
        <dbReference type="Proteomes" id="UP000431744"/>
    </source>
</evidence>
<dbReference type="GO" id="GO:0000976">
    <property type="term" value="F:transcription cis-regulatory region binding"/>
    <property type="evidence" value="ECO:0007669"/>
    <property type="project" value="TreeGrafter"/>
</dbReference>
<feature type="region of interest" description="Disordered" evidence="4">
    <location>
        <begin position="1"/>
        <end position="38"/>
    </location>
</feature>
<evidence type="ECO:0000256" key="1">
    <source>
        <dbReference type="ARBA" id="ARBA00023015"/>
    </source>
</evidence>
<organism evidence="6 7">
    <name type="scientific">Pseudoclavibacter endophyticus</name>
    <dbReference type="NCBI Taxonomy" id="1778590"/>
    <lineage>
        <taxon>Bacteria</taxon>
        <taxon>Bacillati</taxon>
        <taxon>Actinomycetota</taxon>
        <taxon>Actinomycetes</taxon>
        <taxon>Micrococcales</taxon>
        <taxon>Microbacteriaceae</taxon>
        <taxon>Pseudoclavibacter</taxon>
    </lineage>
</organism>
<keyword evidence="3" id="KW-0804">Transcription</keyword>
<evidence type="ECO:0000259" key="5">
    <source>
        <dbReference type="PROSITE" id="PS50932"/>
    </source>
</evidence>
<dbReference type="Gene3D" id="3.40.50.2300">
    <property type="match status" value="2"/>
</dbReference>
<evidence type="ECO:0000313" key="6">
    <source>
        <dbReference type="EMBL" id="KAB1649471.1"/>
    </source>
</evidence>
<dbReference type="AlphaFoldDB" id="A0A6H9WP23"/>
<evidence type="ECO:0000256" key="2">
    <source>
        <dbReference type="ARBA" id="ARBA00023125"/>
    </source>
</evidence>
<dbReference type="InterPro" id="IPR000843">
    <property type="entry name" value="HTH_LacI"/>
</dbReference>
<dbReference type="InterPro" id="IPR046335">
    <property type="entry name" value="LacI/GalR-like_sensor"/>
</dbReference>
<dbReference type="GO" id="GO:0003700">
    <property type="term" value="F:DNA-binding transcription factor activity"/>
    <property type="evidence" value="ECO:0007669"/>
    <property type="project" value="TreeGrafter"/>
</dbReference>
<feature type="domain" description="HTH lacI-type" evidence="5">
    <location>
        <begin position="38"/>
        <end position="97"/>
    </location>
</feature>
<dbReference type="Gene3D" id="1.10.260.40">
    <property type="entry name" value="lambda repressor-like DNA-binding domains"/>
    <property type="match status" value="1"/>
</dbReference>
<keyword evidence="2" id="KW-0238">DNA-binding</keyword>
<evidence type="ECO:0000256" key="4">
    <source>
        <dbReference type="SAM" id="MobiDB-lite"/>
    </source>
</evidence>
<feature type="compositionally biased region" description="Low complexity" evidence="4">
    <location>
        <begin position="23"/>
        <end position="37"/>
    </location>
</feature>
<dbReference type="SMART" id="SM00354">
    <property type="entry name" value="HTH_LACI"/>
    <property type="match status" value="1"/>
</dbReference>
<dbReference type="SUPFAM" id="SSF47413">
    <property type="entry name" value="lambda repressor-like DNA-binding domains"/>
    <property type="match status" value="1"/>
</dbReference>
<sequence length="369" mass="39953">MSTRQRQVPLAGARRRDATQWARSSRSSVTTPSSRRPITQRGIAQLAEVSVTTVSRVLSSDGDESLQWASPGKVALIREIAELHGYRRNPHAASLRTARSNQIGVIVPRLQDYVLATIYEGIDEAATEQGISTFVTNSLDDVAKQRTRTQQMLDRRVDGIIFGDAHLDDPFLEELAEDGVPFVLTSRRKPPFVSVTCDDYEGGRLVGQHLIEIGRTDVLILAGLAFASTARDRTQGLVDRFREAGIDVPQDRIIFRGFDAAAGREATVEALAAGITPNAVFATNDFAAIGGLGVLISAGYSVPEDVALVGYNDTPLAESVGIPLTTIRSPMHEMGREALLRLTKLIAGEAQEATTLPPELLVRASTTVR</sequence>
<keyword evidence="7" id="KW-1185">Reference proteome</keyword>
<keyword evidence="1" id="KW-0805">Transcription regulation</keyword>
<accession>A0A6H9WP23</accession>
<protein>
    <submittedName>
        <fullName evidence="6">Substrate-binding domain-containing protein</fullName>
    </submittedName>
</protein>
<dbReference type="Proteomes" id="UP000431744">
    <property type="component" value="Unassembled WGS sequence"/>
</dbReference>
<dbReference type="InterPro" id="IPR028082">
    <property type="entry name" value="Peripla_BP_I"/>
</dbReference>
<evidence type="ECO:0000256" key="3">
    <source>
        <dbReference type="ARBA" id="ARBA00023163"/>
    </source>
</evidence>
<dbReference type="SUPFAM" id="SSF53822">
    <property type="entry name" value="Periplasmic binding protein-like I"/>
    <property type="match status" value="1"/>
</dbReference>
<dbReference type="InterPro" id="IPR010982">
    <property type="entry name" value="Lambda_DNA-bd_dom_sf"/>
</dbReference>
<dbReference type="PANTHER" id="PTHR30146">
    <property type="entry name" value="LACI-RELATED TRANSCRIPTIONAL REPRESSOR"/>
    <property type="match status" value="1"/>
</dbReference>
<comment type="caution">
    <text evidence="6">The sequence shown here is derived from an EMBL/GenBank/DDBJ whole genome shotgun (WGS) entry which is preliminary data.</text>
</comment>
<dbReference type="OrthoDB" id="37081at2"/>